<accession>A0A0J6G6R5</accession>
<keyword evidence="1" id="KW-0732">Signal</keyword>
<reference evidence="2" key="1">
    <citation type="submission" date="2016-10" db="EMBL/GenBank/DDBJ databases">
        <authorList>
            <person name="Varghese N."/>
            <person name="Submissions S."/>
        </authorList>
    </citation>
    <scope>NUCLEOTIDE SEQUENCE [LARGE SCALE GENOMIC DNA]</scope>
    <source>
        <strain evidence="2">LMG 25555</strain>
    </source>
</reference>
<dbReference type="RefSeq" id="WP_048358038.1">
    <property type="nucleotide sequence ID" value="NZ_FNUD01000002.1"/>
</dbReference>
<feature type="chain" id="PRO_5009777021" description="Fimbrial protein" evidence="1">
    <location>
        <begin position="28"/>
        <end position="186"/>
    </location>
</feature>
<evidence type="ECO:0000256" key="1">
    <source>
        <dbReference type="SAM" id="SignalP"/>
    </source>
</evidence>
<feature type="signal peptide" evidence="1">
    <location>
        <begin position="1"/>
        <end position="27"/>
    </location>
</feature>
<name>A0A0J6G6R5_PSEDM</name>
<dbReference type="AlphaFoldDB" id="A0A0J6G6R5"/>
<evidence type="ECO:0008006" key="4">
    <source>
        <dbReference type="Google" id="ProtNLM"/>
    </source>
</evidence>
<sequence>MKFVLCSRIRAISGAALLWCLSGTASADECALTVSQPVLDFGQTQRTQLMQGAREGQRLLVGTRVISLNLSCAENTGVALGFTGERATDQGYRFAQDGFFTLKVLSAQLDGKPVHLMVRDGEGGMQDSDNQLRPGVSLTPGYQNQIARGSKFSAQVEVSTYVDMRDTRVRSQSQWNGGGQFSIDTF</sequence>
<evidence type="ECO:0000313" key="3">
    <source>
        <dbReference type="Proteomes" id="UP000183613"/>
    </source>
</evidence>
<dbReference type="OrthoDB" id="7030985at2"/>
<evidence type="ECO:0000313" key="2">
    <source>
        <dbReference type="EMBL" id="SEE94714.1"/>
    </source>
</evidence>
<comment type="caution">
    <text evidence="2">The sequence shown here is derived from an EMBL/GenBank/DDBJ whole genome shotgun (WGS) entry which is preliminary data.</text>
</comment>
<protein>
    <recommendedName>
        <fullName evidence="4">Fimbrial protein</fullName>
    </recommendedName>
</protein>
<dbReference type="PATRIC" id="fig|882211.3.peg.44"/>
<dbReference type="Proteomes" id="UP000183613">
    <property type="component" value="Unassembled WGS sequence"/>
</dbReference>
<proteinExistence type="predicted"/>
<organism evidence="2 3">
    <name type="scientific">Pseudomonas deceptionensis</name>
    <dbReference type="NCBI Taxonomy" id="882211"/>
    <lineage>
        <taxon>Bacteria</taxon>
        <taxon>Pseudomonadati</taxon>
        <taxon>Pseudomonadota</taxon>
        <taxon>Gammaproteobacteria</taxon>
        <taxon>Pseudomonadales</taxon>
        <taxon>Pseudomonadaceae</taxon>
        <taxon>Pseudomonas</taxon>
    </lineage>
</organism>
<dbReference type="EMBL" id="FNUD01000002">
    <property type="protein sequence ID" value="SEE94714.1"/>
    <property type="molecule type" value="Genomic_DNA"/>
</dbReference>
<gene>
    <name evidence="2" type="ORF">SAMN04489800_3026</name>
</gene>
<keyword evidence="3" id="KW-1185">Reference proteome</keyword>